<evidence type="ECO:0000256" key="4">
    <source>
        <dbReference type="ARBA" id="ARBA00022833"/>
    </source>
</evidence>
<dbReference type="PROSITE" id="PS52035">
    <property type="entry name" value="PEPTIDASE_M14"/>
    <property type="match status" value="1"/>
</dbReference>
<dbReference type="AlphaFoldDB" id="A0A6J1MWJ1"/>
<dbReference type="SMART" id="SM00631">
    <property type="entry name" value="Zn_pept"/>
    <property type="match status" value="1"/>
</dbReference>
<organism evidence="8 9">
    <name type="scientific">Bicyclus anynana</name>
    <name type="common">Squinting bush brown butterfly</name>
    <dbReference type="NCBI Taxonomy" id="110368"/>
    <lineage>
        <taxon>Eukaryota</taxon>
        <taxon>Metazoa</taxon>
        <taxon>Ecdysozoa</taxon>
        <taxon>Arthropoda</taxon>
        <taxon>Hexapoda</taxon>
        <taxon>Insecta</taxon>
        <taxon>Pterygota</taxon>
        <taxon>Neoptera</taxon>
        <taxon>Endopterygota</taxon>
        <taxon>Lepidoptera</taxon>
        <taxon>Glossata</taxon>
        <taxon>Ditrysia</taxon>
        <taxon>Papilionoidea</taxon>
        <taxon>Nymphalidae</taxon>
        <taxon>Satyrinae</taxon>
        <taxon>Satyrini</taxon>
        <taxon>Mycalesina</taxon>
        <taxon>Bicyclus</taxon>
    </lineage>
</organism>
<dbReference type="Pfam" id="PF00246">
    <property type="entry name" value="Peptidase_M14"/>
    <property type="match status" value="1"/>
</dbReference>
<protein>
    <submittedName>
        <fullName evidence="9">Zinc carboxypeptidase-like</fullName>
    </submittedName>
</protein>
<evidence type="ECO:0000256" key="6">
    <source>
        <dbReference type="SAM" id="SignalP"/>
    </source>
</evidence>
<name>A0A6J1MWJ1_BICAN</name>
<keyword evidence="4" id="KW-0862">Zinc</keyword>
<dbReference type="GeneID" id="112043608"/>
<sequence>MLFSKVTFTICVLLYAQITEITGAQKYKDYVNYKYYEIKGSATSIENLKNALIEDSETLFYFSSKRSTEVVVAPEVNSKFQQITSAENLNATLLYNDISKLISEEKVSPLRRGRRGFTWDAYYDVNYIYKYLQNMSKTYSEWTESIVGGQSYEKREIRGLRINTPTRNSESKPVFFIESGIHAREWIAPATTTYFINQLLTSADPNVTRLRDQFDWRIFPTVNPDGYHYSHTFDRMWRKTRSVSSNGCIGADPNRNWDYNWGQESSSHKPCNYQLYCGSKPFSEVETRSLSSYISTIDNLLFYVSFHSAAAILLLPMSDSKEHVDNYDDLIQIGKASLDYGAKVNNVRYEDIGTAAEILYPASGGSMDWVRHTFETPLVYTYELRGNSFHWPPSRIPEQGEEVVQMIRGLATEAKKLNYF</sequence>
<proteinExistence type="inferred from homology"/>
<evidence type="ECO:0000256" key="5">
    <source>
        <dbReference type="PROSITE-ProRule" id="PRU01379"/>
    </source>
</evidence>
<dbReference type="SUPFAM" id="SSF54897">
    <property type="entry name" value="Protease propeptides/inhibitors"/>
    <property type="match status" value="1"/>
</dbReference>
<dbReference type="RefSeq" id="XP_023934866.2">
    <property type="nucleotide sequence ID" value="XM_024079098.2"/>
</dbReference>
<dbReference type="InterPro" id="IPR000834">
    <property type="entry name" value="Peptidase_M14"/>
</dbReference>
<feature type="chain" id="PRO_5045863200" evidence="6">
    <location>
        <begin position="24"/>
        <end position="420"/>
    </location>
</feature>
<comment type="similarity">
    <text evidence="2 5">Belongs to the peptidase M14 family.</text>
</comment>
<reference evidence="9" key="1">
    <citation type="submission" date="2025-08" db="UniProtKB">
        <authorList>
            <consortium name="RefSeq"/>
        </authorList>
    </citation>
    <scope>IDENTIFICATION</scope>
</reference>
<evidence type="ECO:0000313" key="8">
    <source>
        <dbReference type="Proteomes" id="UP001652582"/>
    </source>
</evidence>
<keyword evidence="3" id="KW-0479">Metal-binding</keyword>
<gene>
    <name evidence="9" type="primary">LOC112043608</name>
</gene>
<dbReference type="GO" id="GO:0004181">
    <property type="term" value="F:metallocarboxypeptidase activity"/>
    <property type="evidence" value="ECO:0007669"/>
    <property type="project" value="InterPro"/>
</dbReference>
<evidence type="ECO:0000256" key="2">
    <source>
        <dbReference type="ARBA" id="ARBA00005988"/>
    </source>
</evidence>
<dbReference type="GO" id="GO:0005615">
    <property type="term" value="C:extracellular space"/>
    <property type="evidence" value="ECO:0007669"/>
    <property type="project" value="TreeGrafter"/>
</dbReference>
<dbReference type="PRINTS" id="PR00765">
    <property type="entry name" value="CRBOXYPTASEA"/>
</dbReference>
<dbReference type="InterPro" id="IPR057246">
    <property type="entry name" value="CARBOXYPEPT_ZN_1"/>
</dbReference>
<feature type="signal peptide" evidence="6">
    <location>
        <begin position="1"/>
        <end position="23"/>
    </location>
</feature>
<feature type="active site" description="Proton donor/acceptor" evidence="5">
    <location>
        <position position="383"/>
    </location>
</feature>
<dbReference type="Gene3D" id="3.40.630.10">
    <property type="entry name" value="Zn peptidases"/>
    <property type="match status" value="1"/>
</dbReference>
<evidence type="ECO:0000256" key="3">
    <source>
        <dbReference type="ARBA" id="ARBA00022723"/>
    </source>
</evidence>
<feature type="domain" description="Peptidase M14" evidence="7">
    <location>
        <begin position="121"/>
        <end position="414"/>
    </location>
</feature>
<comment type="cofactor">
    <cofactor evidence="1">
        <name>Zn(2+)</name>
        <dbReference type="ChEBI" id="CHEBI:29105"/>
    </cofactor>
</comment>
<dbReference type="OrthoDB" id="3626597at2759"/>
<dbReference type="PANTHER" id="PTHR11705">
    <property type="entry name" value="PROTEASE FAMILY M14 CARBOXYPEPTIDASE A,B"/>
    <property type="match status" value="1"/>
</dbReference>
<dbReference type="GO" id="GO:0006508">
    <property type="term" value="P:proteolysis"/>
    <property type="evidence" value="ECO:0007669"/>
    <property type="project" value="UniProtKB-KW"/>
</dbReference>
<keyword evidence="6" id="KW-0732">Signal</keyword>
<evidence type="ECO:0000256" key="1">
    <source>
        <dbReference type="ARBA" id="ARBA00001947"/>
    </source>
</evidence>
<evidence type="ECO:0000259" key="7">
    <source>
        <dbReference type="PROSITE" id="PS52035"/>
    </source>
</evidence>
<dbReference type="KEGG" id="bany:112043608"/>
<dbReference type="Proteomes" id="UP001652582">
    <property type="component" value="Chromosome 5"/>
</dbReference>
<accession>A0A6J1MWJ1</accession>
<dbReference type="GO" id="GO:0008270">
    <property type="term" value="F:zinc ion binding"/>
    <property type="evidence" value="ECO:0007669"/>
    <property type="project" value="InterPro"/>
</dbReference>
<dbReference type="PROSITE" id="PS00132">
    <property type="entry name" value="CARBOXYPEPT_ZN_1"/>
    <property type="match status" value="1"/>
</dbReference>
<dbReference type="PANTHER" id="PTHR11705:SF153">
    <property type="entry name" value="ZINC CARBOXYPEPTIDASE A 1-LIKE PROTEIN"/>
    <property type="match status" value="1"/>
</dbReference>
<keyword evidence="8" id="KW-1185">Reference proteome</keyword>
<dbReference type="SUPFAM" id="SSF53187">
    <property type="entry name" value="Zn-dependent exopeptidases"/>
    <property type="match status" value="1"/>
</dbReference>
<evidence type="ECO:0000313" key="9">
    <source>
        <dbReference type="RefSeq" id="XP_023934866.2"/>
    </source>
</evidence>